<evidence type="ECO:0000313" key="3">
    <source>
        <dbReference type="Proteomes" id="UP000068067"/>
    </source>
</evidence>
<dbReference type="InterPro" id="IPR018310">
    <property type="entry name" value="Put_endonuclease_Z1-dom"/>
</dbReference>
<feature type="domain" description="Putative endonuclease Z1" evidence="1">
    <location>
        <begin position="256"/>
        <end position="453"/>
    </location>
</feature>
<evidence type="ECO:0000313" key="2">
    <source>
        <dbReference type="EMBL" id="ALC05559.1"/>
    </source>
</evidence>
<accession>A0A0M3Q9F1</accession>
<dbReference type="AlphaFoldDB" id="A0A0M3Q9F1"/>
<keyword evidence="3" id="KW-1185">Reference proteome</keyword>
<dbReference type="EMBL" id="CP009220">
    <property type="protein sequence ID" value="ALC05559.1"/>
    <property type="molecule type" value="Genomic_DNA"/>
</dbReference>
<dbReference type="Pfam" id="PF10593">
    <property type="entry name" value="Z1"/>
    <property type="match status" value="1"/>
</dbReference>
<dbReference type="OrthoDB" id="436461at2"/>
<gene>
    <name evidence="2" type="ORF">CDES_05625</name>
</gene>
<proteinExistence type="predicted"/>
<dbReference type="KEGG" id="cdx:CDES_05625"/>
<dbReference type="InterPro" id="IPR027417">
    <property type="entry name" value="P-loop_NTPase"/>
</dbReference>
<dbReference type="SUPFAM" id="SSF52540">
    <property type="entry name" value="P-loop containing nucleoside triphosphate hydrolases"/>
    <property type="match status" value="1"/>
</dbReference>
<organism evidence="2 3">
    <name type="scientific">Corynebacterium deserti GIMN1.010</name>
    <dbReference type="NCBI Taxonomy" id="931089"/>
    <lineage>
        <taxon>Bacteria</taxon>
        <taxon>Bacillati</taxon>
        <taxon>Actinomycetota</taxon>
        <taxon>Actinomycetes</taxon>
        <taxon>Mycobacteriales</taxon>
        <taxon>Corynebacteriaceae</taxon>
        <taxon>Corynebacterium</taxon>
    </lineage>
</organism>
<evidence type="ECO:0000259" key="1">
    <source>
        <dbReference type="Pfam" id="PF10593"/>
    </source>
</evidence>
<sequence length="626" mass="70106">MTSAEYFDRYIAQIDQPAYRAAITETTDTFSERILDTFDWVSFSQCLMYGDVQSGKTSHVLGIIGRAFDEGIRFALFLTSDNTRLVDQTFERILGAFPAVSVCNGNDEFRFRSTVKNQKNDQPVLIVLNKNKSVLERWKRVFSSTDAIHGKPLLIIDDEADAASLNAKVNQGQQTAINKVLTEIRDFAPSCIYLQVTGTPQANLLQAKLDGWRPDSILSFGPGQSYIGGAQLFDEIPNPNVKGFASGEHSESKTFNHAIMTYLITSVLLKELGDDGCNMLIHTSRQREAHGDSAANVEESISEFYRTLDTPETVELVTDIWENELQPLCQKDRSVDQVVDLLHAFSQDIKISTVVVNSDNKIGDDDALKTGFNVVIGGDSLGRGLTIPKLQTVFYSRTSKSPQADTLWQHARMFGYDRRLNYLRIFMPGVVLKTFHEVHKGNEAIKRQLAHNPSIDEINIDLGEGVRPTRRTVLNNDFLKTIVGGVNYFATDPSVPDMDKLDAILDKLSASDLDLQISTHQLLAILEHFHADRDDFALKAFGSILRDRLDNNAADQSWLLLRRNRKVRQGTGSLLSETDRKLGDAIKLNPVLTLYRIDQSLGWSSAPIWVPNLKLPNGSLFYRSIE</sequence>
<dbReference type="Proteomes" id="UP000068067">
    <property type="component" value="Chromosome"/>
</dbReference>
<name>A0A0M3Q9F1_9CORY</name>
<protein>
    <submittedName>
        <fullName evidence="2">Stress-sensitive restriction system protein 2</fullName>
    </submittedName>
</protein>
<dbReference type="PATRIC" id="fig|931089.4.peg.1143"/>
<dbReference type="STRING" id="931089.CDES_05625"/>
<dbReference type="REBASE" id="125789">
    <property type="entry name" value="H.Cde10ORF5635P"/>
</dbReference>
<reference evidence="2 3" key="1">
    <citation type="submission" date="2014-08" db="EMBL/GenBank/DDBJ databases">
        <title>Complete genome sequence of Corynebacterium deserti GIMN1.010 (=DSM 45689), isolated from desert sand in western China.</title>
        <authorList>
            <person name="Ruckert C."/>
            <person name="Albersmeier A."/>
            <person name="Kalinowski J."/>
        </authorList>
    </citation>
    <scope>NUCLEOTIDE SEQUENCE [LARGE SCALE GENOMIC DNA]</scope>
    <source>
        <strain evidence="2 3">GIMN1.010</strain>
    </source>
</reference>
<dbReference type="RefSeq" id="WP_053544615.1">
    <property type="nucleotide sequence ID" value="NZ_CP009220.1"/>
</dbReference>